<evidence type="ECO:0000313" key="3">
    <source>
        <dbReference type="Proteomes" id="UP000281406"/>
    </source>
</evidence>
<feature type="region of interest" description="Disordered" evidence="1">
    <location>
        <begin position="130"/>
        <end position="153"/>
    </location>
</feature>
<protein>
    <submittedName>
        <fullName evidence="2">Uncharacterized protein</fullName>
    </submittedName>
</protein>
<name>A0A3N0YW35_ANAGA</name>
<reference evidence="2 3" key="1">
    <citation type="submission" date="2018-10" db="EMBL/GenBank/DDBJ databases">
        <title>Genome assembly for a Yunnan-Guizhou Plateau 3E fish, Anabarilius grahami (Regan), and its evolutionary and genetic applications.</title>
        <authorList>
            <person name="Jiang W."/>
        </authorList>
    </citation>
    <scope>NUCLEOTIDE SEQUENCE [LARGE SCALE GENOMIC DNA]</scope>
    <source>
        <strain evidence="2">AG-KIZ</strain>
        <tissue evidence="2">Muscle</tissue>
    </source>
</reference>
<accession>A0A3N0YW35</accession>
<organism evidence="2 3">
    <name type="scientific">Anabarilius grahami</name>
    <name type="common">Kanglang fish</name>
    <name type="synonym">Barilius grahami</name>
    <dbReference type="NCBI Taxonomy" id="495550"/>
    <lineage>
        <taxon>Eukaryota</taxon>
        <taxon>Metazoa</taxon>
        <taxon>Chordata</taxon>
        <taxon>Craniata</taxon>
        <taxon>Vertebrata</taxon>
        <taxon>Euteleostomi</taxon>
        <taxon>Actinopterygii</taxon>
        <taxon>Neopterygii</taxon>
        <taxon>Teleostei</taxon>
        <taxon>Ostariophysi</taxon>
        <taxon>Cypriniformes</taxon>
        <taxon>Xenocyprididae</taxon>
        <taxon>Xenocypridinae</taxon>
        <taxon>Xenocypridinae incertae sedis</taxon>
        <taxon>Anabarilius</taxon>
    </lineage>
</organism>
<dbReference type="Proteomes" id="UP000281406">
    <property type="component" value="Unassembled WGS sequence"/>
</dbReference>
<keyword evidence="3" id="KW-1185">Reference proteome</keyword>
<comment type="caution">
    <text evidence="2">The sequence shown here is derived from an EMBL/GenBank/DDBJ whole genome shotgun (WGS) entry which is preliminary data.</text>
</comment>
<evidence type="ECO:0000256" key="1">
    <source>
        <dbReference type="SAM" id="MobiDB-lite"/>
    </source>
</evidence>
<evidence type="ECO:0000313" key="2">
    <source>
        <dbReference type="EMBL" id="ROL50131.1"/>
    </source>
</evidence>
<gene>
    <name evidence="2" type="ORF">DPX16_15172</name>
</gene>
<sequence length="307" mass="33761">MAILQTDDGHDCCPSSLGLEHLKQGLTEDAFMNCSVMSWERRTSRTFGASAGKRPKEDPLVKKVEVLTAEFAQIKSLLMNLQPGEKLVSLVEAPTMESPIAEEDALSLVASHNQFYDEEEVEVISDLQSHFSHDGSQGTGHGSVESPQSEQEMVKQTLQAALARLGLDTAPAVATTSSAFFRGSAQPSPLTIPLSKDYIEELQRCWANPRSLTHPTSASRALAAMQDADTYGLGQIPKVDLIIASFVVSPEEVLRPNVRCPRPQCQITDDLRSRLITQQHEWVTLAILSPILCWPCLSLFKHQEVIL</sequence>
<proteinExistence type="predicted"/>
<dbReference type="AlphaFoldDB" id="A0A3N0YW35"/>
<dbReference type="EMBL" id="RJVU01022182">
    <property type="protein sequence ID" value="ROL50131.1"/>
    <property type="molecule type" value="Genomic_DNA"/>
</dbReference>
<dbReference type="OrthoDB" id="8961499at2759"/>